<accession>A0A382R3C4</accession>
<feature type="non-terminal residue" evidence="1">
    <location>
        <position position="32"/>
    </location>
</feature>
<dbReference type="AlphaFoldDB" id="A0A382R3C4"/>
<evidence type="ECO:0000313" key="1">
    <source>
        <dbReference type="EMBL" id="SVC91091.1"/>
    </source>
</evidence>
<dbReference type="SUPFAM" id="SSF63418">
    <property type="entry name" value="MurE/MurF N-terminal domain"/>
    <property type="match status" value="1"/>
</dbReference>
<dbReference type="InterPro" id="IPR035911">
    <property type="entry name" value="MurE/MurF_N"/>
</dbReference>
<feature type="non-terminal residue" evidence="1">
    <location>
        <position position="1"/>
    </location>
</feature>
<dbReference type="EMBL" id="UINC01118156">
    <property type="protein sequence ID" value="SVC91091.1"/>
    <property type="molecule type" value="Genomic_DNA"/>
</dbReference>
<name>A0A382R3C4_9ZZZZ</name>
<proteinExistence type="predicted"/>
<dbReference type="Gene3D" id="3.40.1390.10">
    <property type="entry name" value="MurE/MurF, N-terminal domain"/>
    <property type="match status" value="1"/>
</dbReference>
<sequence>VFVENVLFIALKGNFRDGHEYIEDAYKKGIRI</sequence>
<protein>
    <recommendedName>
        <fullName evidence="2">Mur ligase N-terminal catalytic domain-containing protein</fullName>
    </recommendedName>
</protein>
<reference evidence="1" key="1">
    <citation type="submission" date="2018-05" db="EMBL/GenBank/DDBJ databases">
        <authorList>
            <person name="Lanie J.A."/>
            <person name="Ng W.-L."/>
            <person name="Kazmierczak K.M."/>
            <person name="Andrzejewski T.M."/>
            <person name="Davidsen T.M."/>
            <person name="Wayne K.J."/>
            <person name="Tettelin H."/>
            <person name="Glass J.I."/>
            <person name="Rusch D."/>
            <person name="Podicherti R."/>
            <person name="Tsui H.-C.T."/>
            <person name="Winkler M.E."/>
        </authorList>
    </citation>
    <scope>NUCLEOTIDE SEQUENCE</scope>
</reference>
<evidence type="ECO:0008006" key="2">
    <source>
        <dbReference type="Google" id="ProtNLM"/>
    </source>
</evidence>
<organism evidence="1">
    <name type="scientific">marine metagenome</name>
    <dbReference type="NCBI Taxonomy" id="408172"/>
    <lineage>
        <taxon>unclassified sequences</taxon>
        <taxon>metagenomes</taxon>
        <taxon>ecological metagenomes</taxon>
    </lineage>
</organism>
<gene>
    <name evidence="1" type="ORF">METZ01_LOCUS343945</name>
</gene>